<organism evidence="1 2">
    <name type="scientific">Thermosipho africanus (strain TCF52B)</name>
    <dbReference type="NCBI Taxonomy" id="484019"/>
    <lineage>
        <taxon>Bacteria</taxon>
        <taxon>Thermotogati</taxon>
        <taxon>Thermotogota</taxon>
        <taxon>Thermotogae</taxon>
        <taxon>Thermotogales</taxon>
        <taxon>Fervidobacteriaceae</taxon>
        <taxon>Thermosipho</taxon>
    </lineage>
</organism>
<reference evidence="1 2" key="1">
    <citation type="journal article" date="2009" name="J. Bacteriol.">
        <title>The genome of Thermosipho africanus TCF52B: lateral genetic connections to the Firmicutes and Archaea.</title>
        <authorList>
            <person name="Nesboe C.L."/>
            <person name="Bapteste E."/>
            <person name="Curtis B."/>
            <person name="Dahle H."/>
            <person name="Lopez P."/>
            <person name="Macleod D."/>
            <person name="Dlutek M."/>
            <person name="Bowman S."/>
            <person name="Zhaxybayeva O."/>
            <person name="Birkeland N.-K."/>
            <person name="Doolittle W.F."/>
        </authorList>
    </citation>
    <scope>NUCLEOTIDE SEQUENCE [LARGE SCALE GENOMIC DNA]</scope>
    <source>
        <strain evidence="1 2">TCF52B</strain>
    </source>
</reference>
<accession>B7IFK7</accession>
<dbReference type="HOGENOM" id="CLU_2467982_0_0_0"/>
<gene>
    <name evidence="1" type="ordered locus">THA_377</name>
</gene>
<evidence type="ECO:0000313" key="1">
    <source>
        <dbReference type="EMBL" id="ACJ74871.1"/>
    </source>
</evidence>
<dbReference type="EMBL" id="CP001185">
    <property type="protein sequence ID" value="ACJ74871.1"/>
    <property type="molecule type" value="Genomic_DNA"/>
</dbReference>
<evidence type="ECO:0000313" key="2">
    <source>
        <dbReference type="Proteomes" id="UP000002453"/>
    </source>
</evidence>
<name>B7IFK7_THEAB</name>
<dbReference type="Proteomes" id="UP000002453">
    <property type="component" value="Chromosome"/>
</dbReference>
<dbReference type="KEGG" id="taf:THA_377"/>
<proteinExistence type="predicted"/>
<sequence length="88" mass="10091">MGEIILKEFDHGRIKNLAIEPYTKSIFISFTNNDQDMSIGYVDLKEQVVKVIDNEKVSDFLGILFNKGFLCVIKKDGYKVFSILDIVK</sequence>
<protein>
    <submittedName>
        <fullName evidence="1">Uncharacterized protein</fullName>
    </submittedName>
</protein>
<dbReference type="AlphaFoldDB" id="B7IFK7"/>
<keyword evidence="2" id="KW-1185">Reference proteome</keyword>